<dbReference type="SUPFAM" id="SSF53098">
    <property type="entry name" value="Ribonuclease H-like"/>
    <property type="match status" value="1"/>
</dbReference>
<protein>
    <recommendedName>
        <fullName evidence="3">RNase H type-1 domain-containing protein</fullName>
    </recommendedName>
</protein>
<evidence type="ECO:0008006" key="3">
    <source>
        <dbReference type="Google" id="ProtNLM"/>
    </source>
</evidence>
<dbReference type="Gene3D" id="3.30.420.10">
    <property type="entry name" value="Ribonuclease H-like superfamily/Ribonuclease H"/>
    <property type="match status" value="1"/>
</dbReference>
<dbReference type="EMBL" id="CM018046">
    <property type="protein sequence ID" value="KAA8525324.1"/>
    <property type="molecule type" value="Genomic_DNA"/>
</dbReference>
<dbReference type="OrthoDB" id="1752183at2759"/>
<dbReference type="AlphaFoldDB" id="A0A5J5A591"/>
<dbReference type="InterPro" id="IPR036397">
    <property type="entry name" value="RNaseH_sf"/>
</dbReference>
<evidence type="ECO:0000313" key="1">
    <source>
        <dbReference type="EMBL" id="KAA8525324.1"/>
    </source>
</evidence>
<dbReference type="InterPro" id="IPR012337">
    <property type="entry name" value="RNaseH-like_sf"/>
</dbReference>
<gene>
    <name evidence="1" type="ORF">F0562_007179</name>
</gene>
<dbReference type="Proteomes" id="UP000325577">
    <property type="component" value="Linkage Group LG3"/>
</dbReference>
<dbReference type="GO" id="GO:0003676">
    <property type="term" value="F:nucleic acid binding"/>
    <property type="evidence" value="ECO:0007669"/>
    <property type="project" value="InterPro"/>
</dbReference>
<dbReference type="PANTHER" id="PTHR47723:SF19">
    <property type="entry name" value="POLYNUCLEOTIDYL TRANSFERASE, RIBONUCLEASE H-LIKE SUPERFAMILY PROTEIN"/>
    <property type="match status" value="1"/>
</dbReference>
<proteinExistence type="predicted"/>
<keyword evidence="2" id="KW-1185">Reference proteome</keyword>
<evidence type="ECO:0000313" key="2">
    <source>
        <dbReference type="Proteomes" id="UP000325577"/>
    </source>
</evidence>
<dbReference type="InterPro" id="IPR053151">
    <property type="entry name" value="RNase_H-like"/>
</dbReference>
<accession>A0A5J5A591</accession>
<reference evidence="1 2" key="1">
    <citation type="submission" date="2019-09" db="EMBL/GenBank/DDBJ databases">
        <title>A chromosome-level genome assembly of the Chinese tupelo Nyssa sinensis.</title>
        <authorList>
            <person name="Yang X."/>
            <person name="Kang M."/>
            <person name="Yang Y."/>
            <person name="Xiong H."/>
            <person name="Wang M."/>
            <person name="Zhang Z."/>
            <person name="Wang Z."/>
            <person name="Wu H."/>
            <person name="Ma T."/>
            <person name="Liu J."/>
            <person name="Xi Z."/>
        </authorList>
    </citation>
    <scope>NUCLEOTIDE SEQUENCE [LARGE SCALE GENOMIC DNA]</scope>
    <source>
        <strain evidence="1">J267</strain>
        <tissue evidence="1">Leaf</tissue>
    </source>
</reference>
<dbReference type="PANTHER" id="PTHR47723">
    <property type="entry name" value="OS05G0353850 PROTEIN"/>
    <property type="match status" value="1"/>
</dbReference>
<dbReference type="InterPro" id="IPR044730">
    <property type="entry name" value="RNase_H-like_dom_plant"/>
</dbReference>
<dbReference type="CDD" id="cd06222">
    <property type="entry name" value="RNase_H_like"/>
    <property type="match status" value="1"/>
</dbReference>
<organism evidence="1 2">
    <name type="scientific">Nyssa sinensis</name>
    <dbReference type="NCBI Taxonomy" id="561372"/>
    <lineage>
        <taxon>Eukaryota</taxon>
        <taxon>Viridiplantae</taxon>
        <taxon>Streptophyta</taxon>
        <taxon>Embryophyta</taxon>
        <taxon>Tracheophyta</taxon>
        <taxon>Spermatophyta</taxon>
        <taxon>Magnoliopsida</taxon>
        <taxon>eudicotyledons</taxon>
        <taxon>Gunneridae</taxon>
        <taxon>Pentapetalae</taxon>
        <taxon>asterids</taxon>
        <taxon>Cornales</taxon>
        <taxon>Nyssaceae</taxon>
        <taxon>Nyssa</taxon>
    </lineage>
</organism>
<sequence length="222" mass="25250">MGNSTSSSIVCRDISWGKVFMAAILEIWKDRNKCDYEKKTTILPFPINQIYSLAKEFNDSFLSSNVGKEKETKIIGWQFLDKGFVKINLDEATKENPGKVGFDGIIRDSTRNWITRYYGFIGNTTSLVAELWGLCPEDSPHKALIEDYKAYSEILQSCVFYHVYRKANARADFHANAGASSEEKLVLKELAIMGTYLLMLTDMSTVSDTSLAIVFFNFFFFL</sequence>
<name>A0A5J5A591_9ASTE</name>